<dbReference type="RefSeq" id="WP_320297586.1">
    <property type="nucleotide sequence ID" value="NZ_JAVIIU010000011.1"/>
</dbReference>
<comment type="caution">
    <text evidence="1">The sequence shown here is derived from an EMBL/GenBank/DDBJ whole genome shotgun (WGS) entry which is preliminary data.</text>
</comment>
<organism evidence="1 2">
    <name type="scientific">Mesorhizobium humile</name>
    <dbReference type="NCBI Taxonomy" id="3072313"/>
    <lineage>
        <taxon>Bacteria</taxon>
        <taxon>Pseudomonadati</taxon>
        <taxon>Pseudomonadota</taxon>
        <taxon>Alphaproteobacteria</taxon>
        <taxon>Hyphomicrobiales</taxon>
        <taxon>Phyllobacteriaceae</taxon>
        <taxon>Mesorhizobium</taxon>
    </lineage>
</organism>
<dbReference type="Proteomes" id="UP001280156">
    <property type="component" value="Unassembled WGS sequence"/>
</dbReference>
<dbReference type="EMBL" id="JAVIIV010000006">
    <property type="protein sequence ID" value="MDX8485789.1"/>
    <property type="molecule type" value="Genomic_DNA"/>
</dbReference>
<evidence type="ECO:0000313" key="2">
    <source>
        <dbReference type="Proteomes" id="UP001280156"/>
    </source>
</evidence>
<name>A0ABU4YFR2_9HYPH</name>
<evidence type="ECO:0000313" key="1">
    <source>
        <dbReference type="EMBL" id="MDX8485789.1"/>
    </source>
</evidence>
<accession>A0ABU4YFR2</accession>
<proteinExistence type="predicted"/>
<keyword evidence="2" id="KW-1185">Reference proteome</keyword>
<gene>
    <name evidence="1" type="ORF">RFM52_11325</name>
</gene>
<reference evidence="1 2" key="1">
    <citation type="submission" date="2023-08" db="EMBL/GenBank/DDBJ databases">
        <title>Implementing the SeqCode for naming new Mesorhizobium species isolated from Vachellia karroo root nodules.</title>
        <authorList>
            <person name="Van Lill M."/>
        </authorList>
    </citation>
    <scope>NUCLEOTIDE SEQUENCE [LARGE SCALE GENOMIC DNA]</scope>
    <source>
        <strain evidence="1 2">VK2B</strain>
    </source>
</reference>
<dbReference type="InterPro" id="IPR036286">
    <property type="entry name" value="LexA/Signal_pep-like_sf"/>
</dbReference>
<dbReference type="SUPFAM" id="SSF51306">
    <property type="entry name" value="LexA/Signal peptidase"/>
    <property type="match status" value="1"/>
</dbReference>
<protein>
    <submittedName>
        <fullName evidence="1">Uncharacterized protein</fullName>
    </submittedName>
</protein>
<sequence>MPRFFVWGTVRLPDSRFTVGTVPYANVVGKAVRLFWNSNAVDCAARQVVNGSGD</sequence>